<comment type="similarity">
    <text evidence="1">Belongs to the DinB family.</text>
</comment>
<dbReference type="PANTHER" id="PTHR37302:SF3">
    <property type="entry name" value="DAMAGE-INDUCIBLE PROTEIN DINB"/>
    <property type="match status" value="1"/>
</dbReference>
<dbReference type="Pfam" id="PF05163">
    <property type="entry name" value="DinB"/>
    <property type="match status" value="1"/>
</dbReference>
<sequence length="148" mass="17583">MKPIFKELFDYNNHCNQKLEEVFLEHTDKVAGKIIKLYSHILNAHQIWNHRMASRDLVFSVWDMHTVQDVPAINKVNYEQTQLLLDKIDLHNTIQYKMKDGRVFSKQTWEILFHVINHSTYHRAQIATACKENGLTPVATDYILYERK</sequence>
<dbReference type="RefSeq" id="WP_264729920.1">
    <property type="nucleotide sequence ID" value="NZ_JAPDNR010000001.1"/>
</dbReference>
<accession>A0ABT3IK70</accession>
<dbReference type="InterPro" id="IPR034660">
    <property type="entry name" value="DinB/YfiT-like"/>
</dbReference>
<dbReference type="InterPro" id="IPR007837">
    <property type="entry name" value="DinB"/>
</dbReference>
<evidence type="ECO:0000256" key="1">
    <source>
        <dbReference type="ARBA" id="ARBA00008635"/>
    </source>
</evidence>
<dbReference type="SUPFAM" id="SSF109854">
    <property type="entry name" value="DinB/YfiT-like putative metalloenzymes"/>
    <property type="match status" value="1"/>
</dbReference>
<evidence type="ECO:0008006" key="5">
    <source>
        <dbReference type="Google" id="ProtNLM"/>
    </source>
</evidence>
<dbReference type="Gene3D" id="1.20.120.450">
    <property type="entry name" value="dinb family like domain"/>
    <property type="match status" value="1"/>
</dbReference>
<dbReference type="PANTHER" id="PTHR37302">
    <property type="entry name" value="SLR1116 PROTEIN"/>
    <property type="match status" value="1"/>
</dbReference>
<dbReference type="Proteomes" id="UP001207742">
    <property type="component" value="Unassembled WGS sequence"/>
</dbReference>
<reference evidence="3 4" key="1">
    <citation type="submission" date="2022-10" db="EMBL/GenBank/DDBJ databases">
        <title>Chitinophaga nivalis PC15 sp. nov., isolated from Pyeongchang county, South Korea.</title>
        <authorList>
            <person name="Trinh H.N."/>
        </authorList>
    </citation>
    <scope>NUCLEOTIDE SEQUENCE [LARGE SCALE GENOMIC DNA]</scope>
    <source>
        <strain evidence="3 4">PC14</strain>
    </source>
</reference>
<evidence type="ECO:0000313" key="4">
    <source>
        <dbReference type="Proteomes" id="UP001207742"/>
    </source>
</evidence>
<proteinExistence type="inferred from homology"/>
<comment type="caution">
    <text evidence="3">The sequence shown here is derived from an EMBL/GenBank/DDBJ whole genome shotgun (WGS) entry which is preliminary data.</text>
</comment>
<keyword evidence="4" id="KW-1185">Reference proteome</keyword>
<dbReference type="EMBL" id="JAPDNS010000001">
    <property type="protein sequence ID" value="MCW3484349.1"/>
    <property type="molecule type" value="Genomic_DNA"/>
</dbReference>
<protein>
    <recommendedName>
        <fullName evidence="5">Damage-inducible protein DinB</fullName>
    </recommendedName>
</protein>
<keyword evidence="2" id="KW-0479">Metal-binding</keyword>
<evidence type="ECO:0000313" key="3">
    <source>
        <dbReference type="EMBL" id="MCW3484349.1"/>
    </source>
</evidence>
<gene>
    <name evidence="3" type="ORF">OL497_10620</name>
</gene>
<name>A0ABT3IK70_9BACT</name>
<evidence type="ECO:0000256" key="2">
    <source>
        <dbReference type="ARBA" id="ARBA00022723"/>
    </source>
</evidence>
<organism evidence="3 4">
    <name type="scientific">Chitinophaga nivalis</name>
    <dbReference type="NCBI Taxonomy" id="2991709"/>
    <lineage>
        <taxon>Bacteria</taxon>
        <taxon>Pseudomonadati</taxon>
        <taxon>Bacteroidota</taxon>
        <taxon>Chitinophagia</taxon>
        <taxon>Chitinophagales</taxon>
        <taxon>Chitinophagaceae</taxon>
        <taxon>Chitinophaga</taxon>
    </lineage>
</organism>